<reference evidence="1 2" key="1">
    <citation type="submission" date="2020-08" db="EMBL/GenBank/DDBJ databases">
        <title>Sequencing the genomes of 1000 actinobacteria strains.</title>
        <authorList>
            <person name="Klenk H.-P."/>
        </authorList>
    </citation>
    <scope>NUCLEOTIDE SEQUENCE [LARGE SCALE GENOMIC DNA]</scope>
    <source>
        <strain evidence="1 2">DSM 45913</strain>
    </source>
</reference>
<dbReference type="Proteomes" id="UP000583800">
    <property type="component" value="Unassembled WGS sequence"/>
</dbReference>
<evidence type="ECO:0000313" key="1">
    <source>
        <dbReference type="EMBL" id="MBB6346385.1"/>
    </source>
</evidence>
<sequence>MEDTEHELSDDSYRFFDEQELFDALDHGAPPLPVALPAGSAAIAAAGQWGRYGSVIVLSRDLEDGELYDDVYLLARSAVGQWQYPPTSSGGGMPEWVLRRPDEPLRDWFGNDLMDLSCQLARPDMEWVADLTLMATRRVAAVQVRYAGDVMDVTVPESGLVTVPHTIRHADDRAEFRGFDASGELIAVSHYQPLTDECPTIHDQ</sequence>
<comment type="caution">
    <text evidence="1">The sequence shown here is derived from an EMBL/GenBank/DDBJ whole genome shotgun (WGS) entry which is preliminary data.</text>
</comment>
<proteinExistence type="predicted"/>
<dbReference type="EMBL" id="JACHJB010000001">
    <property type="protein sequence ID" value="MBB6346385.1"/>
    <property type="molecule type" value="Genomic_DNA"/>
</dbReference>
<dbReference type="AlphaFoldDB" id="A0A7X0EZ34"/>
<keyword evidence="2" id="KW-1185">Reference proteome</keyword>
<organism evidence="1 2">
    <name type="scientific">Nonomuraea muscovyensis</name>
    <dbReference type="NCBI Taxonomy" id="1124761"/>
    <lineage>
        <taxon>Bacteria</taxon>
        <taxon>Bacillati</taxon>
        <taxon>Actinomycetota</taxon>
        <taxon>Actinomycetes</taxon>
        <taxon>Streptosporangiales</taxon>
        <taxon>Streptosporangiaceae</taxon>
        <taxon>Nonomuraea</taxon>
    </lineage>
</organism>
<protein>
    <submittedName>
        <fullName evidence="1">Uncharacterized protein</fullName>
    </submittedName>
</protein>
<gene>
    <name evidence="1" type="ORF">FHU36_002894</name>
</gene>
<accession>A0A7X0EZ34</accession>
<evidence type="ECO:0000313" key="2">
    <source>
        <dbReference type="Proteomes" id="UP000583800"/>
    </source>
</evidence>
<name>A0A7X0EZ34_9ACTN</name>
<dbReference type="RefSeq" id="WP_185084172.1">
    <property type="nucleotide sequence ID" value="NZ_JACHJB010000001.1"/>
</dbReference>